<organism evidence="10 11">
    <name type="scientific">Salinibacillus xinjiangensis</name>
    <dbReference type="NCBI Taxonomy" id="1229268"/>
    <lineage>
        <taxon>Bacteria</taxon>
        <taxon>Bacillati</taxon>
        <taxon>Bacillota</taxon>
        <taxon>Bacilli</taxon>
        <taxon>Bacillales</taxon>
        <taxon>Bacillaceae</taxon>
        <taxon>Salinibacillus</taxon>
    </lineage>
</organism>
<dbReference type="Pfam" id="PF00288">
    <property type="entry name" value="GHMP_kinases_N"/>
    <property type="match status" value="1"/>
</dbReference>
<dbReference type="GO" id="GO:0004631">
    <property type="term" value="F:phosphomevalonate kinase activity"/>
    <property type="evidence" value="ECO:0007669"/>
    <property type="project" value="UniProtKB-EC"/>
</dbReference>
<dbReference type="InterPro" id="IPR036554">
    <property type="entry name" value="GHMP_kinase_C_sf"/>
</dbReference>
<dbReference type="InterPro" id="IPR006204">
    <property type="entry name" value="GHMP_kinase_N_dom"/>
</dbReference>
<dbReference type="Pfam" id="PF08544">
    <property type="entry name" value="GHMP_kinases_C"/>
    <property type="match status" value="1"/>
</dbReference>
<dbReference type="PRINTS" id="PR00959">
    <property type="entry name" value="MEVGALKINASE"/>
</dbReference>
<dbReference type="Gene3D" id="3.30.70.890">
    <property type="entry name" value="GHMP kinase, C-terminal domain"/>
    <property type="match status" value="1"/>
</dbReference>
<feature type="transmembrane region" description="Helical" evidence="7">
    <location>
        <begin position="117"/>
        <end position="137"/>
    </location>
</feature>
<proteinExistence type="predicted"/>
<dbReference type="RefSeq" id="WP_153727620.1">
    <property type="nucleotide sequence ID" value="NZ_WJNH01000002.1"/>
</dbReference>
<dbReference type="InterPro" id="IPR020568">
    <property type="entry name" value="Ribosomal_Su5_D2-typ_SF"/>
</dbReference>
<dbReference type="PANTHER" id="PTHR31814:SF2">
    <property type="entry name" value="PHOSPHOMEVALONATE KINASE"/>
    <property type="match status" value="1"/>
</dbReference>
<evidence type="ECO:0000256" key="4">
    <source>
        <dbReference type="ARBA" id="ARBA00022741"/>
    </source>
</evidence>
<evidence type="ECO:0000256" key="7">
    <source>
        <dbReference type="SAM" id="Phobius"/>
    </source>
</evidence>
<evidence type="ECO:0000313" key="10">
    <source>
        <dbReference type="EMBL" id="MRG85705.1"/>
    </source>
</evidence>
<reference evidence="10 11" key="1">
    <citation type="submission" date="2019-11" db="EMBL/GenBank/DDBJ databases">
        <authorList>
            <person name="Li J."/>
        </authorList>
    </citation>
    <scope>NUCLEOTIDE SEQUENCE [LARGE SCALE GENOMIC DNA]</scope>
    <source>
        <strain evidence="10 11">J4</strain>
    </source>
</reference>
<dbReference type="AlphaFoldDB" id="A0A6G1X468"/>
<keyword evidence="4" id="KW-0547">Nucleotide-binding</keyword>
<dbReference type="InterPro" id="IPR014721">
    <property type="entry name" value="Ribsml_uS5_D2-typ_fold_subgr"/>
</dbReference>
<keyword evidence="6" id="KW-0067">ATP-binding</keyword>
<dbReference type="EMBL" id="WJNH01000002">
    <property type="protein sequence ID" value="MRG85705.1"/>
    <property type="molecule type" value="Genomic_DNA"/>
</dbReference>
<dbReference type="NCBIfam" id="TIGR01220">
    <property type="entry name" value="Pmev_kin_Gr_pos"/>
    <property type="match status" value="1"/>
</dbReference>
<keyword evidence="7" id="KW-0472">Membrane</keyword>
<dbReference type="OrthoDB" id="1522677at2"/>
<keyword evidence="7" id="KW-0812">Transmembrane</keyword>
<protein>
    <recommendedName>
        <fullName evidence="2">phosphomevalonate kinase</fullName>
        <ecNumber evidence="2">2.7.4.2</ecNumber>
    </recommendedName>
</protein>
<dbReference type="GO" id="GO:0005524">
    <property type="term" value="F:ATP binding"/>
    <property type="evidence" value="ECO:0007669"/>
    <property type="project" value="UniProtKB-KW"/>
</dbReference>
<dbReference type="GO" id="GO:0019287">
    <property type="term" value="P:isopentenyl diphosphate biosynthetic process, mevalonate pathway"/>
    <property type="evidence" value="ECO:0007669"/>
    <property type="project" value="UniProtKB-UniPathway"/>
</dbReference>
<keyword evidence="5 10" id="KW-0418">Kinase</keyword>
<evidence type="ECO:0000256" key="3">
    <source>
        <dbReference type="ARBA" id="ARBA00022679"/>
    </source>
</evidence>
<evidence type="ECO:0000259" key="9">
    <source>
        <dbReference type="Pfam" id="PF08544"/>
    </source>
</evidence>
<keyword evidence="7" id="KW-1133">Transmembrane helix</keyword>
<evidence type="ECO:0000256" key="5">
    <source>
        <dbReference type="ARBA" id="ARBA00022777"/>
    </source>
</evidence>
<dbReference type="EC" id="2.7.4.2" evidence="2"/>
<dbReference type="Gene3D" id="3.30.230.10">
    <property type="match status" value="1"/>
</dbReference>
<dbReference type="InterPro" id="IPR005917">
    <property type="entry name" value="Pmev_kinase_bact"/>
</dbReference>
<comment type="pathway">
    <text evidence="1">Isoprenoid biosynthesis; isopentenyl diphosphate biosynthesis via mevalonate pathway; isopentenyl diphosphate from (R)-mevalonate: step 2/3.</text>
</comment>
<evidence type="ECO:0000313" key="11">
    <source>
        <dbReference type="Proteomes" id="UP000480185"/>
    </source>
</evidence>
<dbReference type="InterPro" id="IPR013750">
    <property type="entry name" value="GHMP_kinase_C_dom"/>
</dbReference>
<evidence type="ECO:0000256" key="1">
    <source>
        <dbReference type="ARBA" id="ARBA00005017"/>
    </source>
</evidence>
<accession>A0A6G1X468</accession>
<gene>
    <name evidence="10" type="ORF">GH754_05070</name>
</gene>
<dbReference type="Proteomes" id="UP000480185">
    <property type="component" value="Unassembled WGS sequence"/>
</dbReference>
<feature type="domain" description="GHMP kinase N-terminal" evidence="8">
    <location>
        <begin position="87"/>
        <end position="173"/>
    </location>
</feature>
<dbReference type="SUPFAM" id="SSF55060">
    <property type="entry name" value="GHMP Kinase, C-terminal domain"/>
    <property type="match status" value="1"/>
</dbReference>
<keyword evidence="3 10" id="KW-0808">Transferase</keyword>
<comment type="caution">
    <text evidence="10">The sequence shown here is derived from an EMBL/GenBank/DDBJ whole genome shotgun (WGS) entry which is preliminary data.</text>
</comment>
<dbReference type="InterPro" id="IPR035102">
    <property type="entry name" value="Phosphomevalonate_kinase"/>
</dbReference>
<name>A0A6G1X468_9BACI</name>
<dbReference type="UniPathway" id="UPA00057">
    <property type="reaction ID" value="UER00099"/>
</dbReference>
<evidence type="ECO:0000256" key="2">
    <source>
        <dbReference type="ARBA" id="ARBA00012958"/>
    </source>
</evidence>
<feature type="domain" description="GHMP kinase C-terminal" evidence="9">
    <location>
        <begin position="291"/>
        <end position="345"/>
    </location>
</feature>
<dbReference type="PANTHER" id="PTHR31814">
    <property type="match status" value="1"/>
</dbReference>
<dbReference type="SUPFAM" id="SSF54211">
    <property type="entry name" value="Ribosomal protein S5 domain 2-like"/>
    <property type="match status" value="1"/>
</dbReference>
<sequence>MTENGYTVKVPGKLMIAGEYAVLEPGQECVVVAVNRYVTAQIQESKLNQLRLPDLGLESITWRDSFPITFSSDDPRLTFIRNAMEVVGEYMTEMSMEGRPFRLSISSGLDDSSGKKYGLGSSAAVVVSVVTAMLHFYQLEPTRELIFKLAAIAHVQSQGSGSGADVAASTYGGWIHYSAFQAGWLLNERREKNSILPLIQEPWPHLFIQPLKQPSQIILAVGWTGDVISTGPMIQQIKTWQNDHPDEYKNFLQNSCEAVTGLVHSLEASNIENSISSLAKNREALVNLGKQAGILIETPKLKALAEVAERLGGSGKSSGAGGGDCGIAFVTSDKQLDLLYAEWKREDIEPLDIQVERNGSILLMTA</sequence>
<evidence type="ECO:0000259" key="8">
    <source>
        <dbReference type="Pfam" id="PF00288"/>
    </source>
</evidence>
<evidence type="ECO:0000256" key="6">
    <source>
        <dbReference type="ARBA" id="ARBA00022840"/>
    </source>
</evidence>
<keyword evidence="11" id="KW-1185">Reference proteome</keyword>